<reference evidence="1 2" key="1">
    <citation type="submission" date="2016-07" db="EMBL/GenBank/DDBJ databases">
        <title>Genome sequencing of Vibrio scophthalmi strain VS-05, an isolated from Paralichthys olivaceus.</title>
        <authorList>
            <person name="Han H.-J."/>
        </authorList>
    </citation>
    <scope>NUCLEOTIDE SEQUENCE [LARGE SCALE GENOMIC DNA]</scope>
    <source>
        <strain evidence="1 2">VS-05</strain>
    </source>
</reference>
<accession>A0A1C7F874</accession>
<sequence length="285" mass="33372">MAIDPVYKFMSGECFHLKGLRENTVWFSSVKDLNDPYEGRVSLKHSDVSLIDRKVALTHVFDEENKDLKKSRKEVESFLKRVGIDKFNEHVEKNTKRHFEDFLKFHHEQRHVLSLSRASEPLNENPIPKPLSLMMMWGHYANGFRGMCVEYDYHELVRSINVLNDIAVSAKTVDYVEGTLPIIETKTILDDIVYKNGNTSREILRAYCTKHKAWDYENEVRVISQLHGVNRHSEKSINRVFISDQNPALIEKVKSILKTKKQKPELLKVSLHKKEFGFYFNTIEY</sequence>
<dbReference type="InterPro" id="IPR021352">
    <property type="entry name" value="DUF2971"/>
</dbReference>
<dbReference type="EMBL" id="CP016414">
    <property type="protein sequence ID" value="ANU36140.1"/>
    <property type="molecule type" value="Genomic_DNA"/>
</dbReference>
<dbReference type="Proteomes" id="UP000092528">
    <property type="component" value="Chromosome 1"/>
</dbReference>
<dbReference type="GeneID" id="96870999"/>
<dbReference type="RefSeq" id="WP_065545201.1">
    <property type="nucleotide sequence ID" value="NZ_CP016414.1"/>
</dbReference>
<evidence type="ECO:0000313" key="1">
    <source>
        <dbReference type="EMBL" id="ANU36140.1"/>
    </source>
</evidence>
<protein>
    <recommendedName>
        <fullName evidence="3">DUF2971 domain-containing protein</fullName>
    </recommendedName>
</protein>
<keyword evidence="2" id="KW-1185">Reference proteome</keyword>
<evidence type="ECO:0000313" key="2">
    <source>
        <dbReference type="Proteomes" id="UP000092528"/>
    </source>
</evidence>
<gene>
    <name evidence="1" type="ORF">VSVS05_01013</name>
</gene>
<dbReference type="Pfam" id="PF11185">
    <property type="entry name" value="DUF2971"/>
    <property type="match status" value="1"/>
</dbReference>
<evidence type="ECO:0008006" key="3">
    <source>
        <dbReference type="Google" id="ProtNLM"/>
    </source>
</evidence>
<proteinExistence type="predicted"/>
<dbReference type="AlphaFoldDB" id="A0A1C7F874"/>
<name>A0A1C7F874_9VIBR</name>
<organism evidence="1 2">
    <name type="scientific">Vibrio scophthalmi</name>
    <dbReference type="NCBI Taxonomy" id="45658"/>
    <lineage>
        <taxon>Bacteria</taxon>
        <taxon>Pseudomonadati</taxon>
        <taxon>Pseudomonadota</taxon>
        <taxon>Gammaproteobacteria</taxon>
        <taxon>Vibrionales</taxon>
        <taxon>Vibrionaceae</taxon>
        <taxon>Vibrio</taxon>
    </lineage>
</organism>